<dbReference type="InterPro" id="IPR006342">
    <property type="entry name" value="FkbM_mtfrase"/>
</dbReference>
<reference evidence="2" key="1">
    <citation type="submission" date="2023-01" db="EMBL/GenBank/DDBJ databases">
        <title>Metagenome sequencing of chrysophaentin producing Chrysophaeum taylorii.</title>
        <authorList>
            <person name="Davison J."/>
            <person name="Bewley C."/>
        </authorList>
    </citation>
    <scope>NUCLEOTIDE SEQUENCE</scope>
    <source>
        <strain evidence="2">NIES-1699</strain>
    </source>
</reference>
<evidence type="ECO:0000313" key="3">
    <source>
        <dbReference type="Proteomes" id="UP001230188"/>
    </source>
</evidence>
<dbReference type="PANTHER" id="PTHR34009">
    <property type="entry name" value="PROTEIN STAR"/>
    <property type="match status" value="1"/>
</dbReference>
<comment type="caution">
    <text evidence="2">The sequence shown here is derived from an EMBL/GenBank/DDBJ whole genome shotgun (WGS) entry which is preliminary data.</text>
</comment>
<gene>
    <name evidence="2" type="ORF">CTAYLR_003839</name>
</gene>
<dbReference type="PANTHER" id="PTHR34009:SF2">
    <property type="entry name" value="PROTEIN STAR"/>
    <property type="match status" value="1"/>
</dbReference>
<dbReference type="GO" id="GO:0005794">
    <property type="term" value="C:Golgi apparatus"/>
    <property type="evidence" value="ECO:0007669"/>
    <property type="project" value="TreeGrafter"/>
</dbReference>
<accession>A0AAD7XIR5</accession>
<dbReference type="GO" id="GO:0005886">
    <property type="term" value="C:plasma membrane"/>
    <property type="evidence" value="ECO:0007669"/>
    <property type="project" value="TreeGrafter"/>
</dbReference>
<dbReference type="Gene3D" id="3.40.50.150">
    <property type="entry name" value="Vaccinia Virus protein VP39"/>
    <property type="match status" value="1"/>
</dbReference>
<organism evidence="2 3">
    <name type="scientific">Chrysophaeum taylorii</name>
    <dbReference type="NCBI Taxonomy" id="2483200"/>
    <lineage>
        <taxon>Eukaryota</taxon>
        <taxon>Sar</taxon>
        <taxon>Stramenopiles</taxon>
        <taxon>Ochrophyta</taxon>
        <taxon>Pelagophyceae</taxon>
        <taxon>Pelagomonadales</taxon>
        <taxon>Pelagomonadaceae</taxon>
        <taxon>Chrysophaeum</taxon>
    </lineage>
</organism>
<feature type="domain" description="Methyltransferase FkbM" evidence="1">
    <location>
        <begin position="54"/>
        <end position="198"/>
    </location>
</feature>
<dbReference type="Proteomes" id="UP001230188">
    <property type="component" value="Unassembled WGS sequence"/>
</dbReference>
<proteinExistence type="predicted"/>
<dbReference type="GO" id="GO:0031902">
    <property type="term" value="C:late endosome membrane"/>
    <property type="evidence" value="ECO:0007669"/>
    <property type="project" value="TreeGrafter"/>
</dbReference>
<dbReference type="InterPro" id="IPR053202">
    <property type="entry name" value="EGF_Rcpt_Signaling_Reg"/>
</dbReference>
<dbReference type="SUPFAM" id="SSF53335">
    <property type="entry name" value="S-adenosyl-L-methionine-dependent methyltransferases"/>
    <property type="match status" value="1"/>
</dbReference>
<protein>
    <recommendedName>
        <fullName evidence="1">Methyltransferase FkbM domain-containing protein</fullName>
    </recommendedName>
</protein>
<name>A0AAD7XIR5_9STRA</name>
<dbReference type="EMBL" id="JAQMWT010000359">
    <property type="protein sequence ID" value="KAJ8603216.1"/>
    <property type="molecule type" value="Genomic_DNA"/>
</dbReference>
<sequence length="246" mass="28082">MTSLKSRASRQLFRANRRIGAGEGVRSYSQWGEDVFLFRYFLNVPSCDGRFLEAGACDGMTFSNTLFFEEDMGYSGLLVEPIPEMFREIRRRRARAVNAALVGDDRKFVRMRSSEETSQLDDDDGAVVAPATKLSTLLDGEAYVDFFSLDVEGSELEVLEGYPWGVVPLGVLLVEMLHESPPPPRRRNDAVRDFLRSRTSLRFATICGRNAAGCSEVWVDPHYFRRHVVFQNQNIDGWELWKQHKN</sequence>
<evidence type="ECO:0000259" key="1">
    <source>
        <dbReference type="Pfam" id="PF05050"/>
    </source>
</evidence>
<dbReference type="Pfam" id="PF05050">
    <property type="entry name" value="Methyltransf_21"/>
    <property type="match status" value="1"/>
</dbReference>
<dbReference type="GO" id="GO:0005789">
    <property type="term" value="C:endoplasmic reticulum membrane"/>
    <property type="evidence" value="ECO:0007669"/>
    <property type="project" value="TreeGrafter"/>
</dbReference>
<dbReference type="GO" id="GO:0016197">
    <property type="term" value="P:endosomal transport"/>
    <property type="evidence" value="ECO:0007669"/>
    <property type="project" value="TreeGrafter"/>
</dbReference>
<keyword evidence="3" id="KW-1185">Reference proteome</keyword>
<dbReference type="GO" id="GO:0006888">
    <property type="term" value="P:endoplasmic reticulum to Golgi vesicle-mediated transport"/>
    <property type="evidence" value="ECO:0007669"/>
    <property type="project" value="TreeGrafter"/>
</dbReference>
<dbReference type="InterPro" id="IPR029063">
    <property type="entry name" value="SAM-dependent_MTases_sf"/>
</dbReference>
<evidence type="ECO:0000313" key="2">
    <source>
        <dbReference type="EMBL" id="KAJ8603216.1"/>
    </source>
</evidence>
<dbReference type="AlphaFoldDB" id="A0AAD7XIR5"/>